<evidence type="ECO:0000313" key="2">
    <source>
        <dbReference type="Proteomes" id="UP000214975"/>
    </source>
</evidence>
<dbReference type="EMBL" id="CP016893">
    <property type="protein sequence ID" value="AST57960.1"/>
    <property type="molecule type" value="Genomic_DNA"/>
</dbReference>
<name>A0A223HZR2_THETR</name>
<protein>
    <submittedName>
        <fullName evidence="1">Uncharacterized protein</fullName>
    </submittedName>
</protein>
<organism evidence="1 2">
    <name type="scientific">Thermoanaerobacterium thermosaccharolyticum</name>
    <name type="common">Clostridium thermosaccharolyticum</name>
    <dbReference type="NCBI Taxonomy" id="1517"/>
    <lineage>
        <taxon>Bacteria</taxon>
        <taxon>Bacillati</taxon>
        <taxon>Bacillota</taxon>
        <taxon>Clostridia</taxon>
        <taxon>Thermoanaerobacterales</taxon>
        <taxon>Thermoanaerobacteraceae</taxon>
        <taxon>Thermoanaerobacterium</taxon>
    </lineage>
</organism>
<dbReference type="Proteomes" id="UP000214975">
    <property type="component" value="Chromosome"/>
</dbReference>
<accession>A0A223HZR2</accession>
<evidence type="ECO:0000313" key="1">
    <source>
        <dbReference type="EMBL" id="AST57960.1"/>
    </source>
</evidence>
<gene>
    <name evidence="1" type="ORF">Thert_02008</name>
</gene>
<reference evidence="1 2" key="1">
    <citation type="submission" date="2016-08" db="EMBL/GenBank/DDBJ databases">
        <title>A novel genetic cassette of butanologenic Thermoanaerobacterium thermosaccharolyticum that directly convert cellulose to butanol.</title>
        <authorList>
            <person name="Li T."/>
            <person name="He J."/>
        </authorList>
    </citation>
    <scope>NUCLEOTIDE SEQUENCE [LARGE SCALE GENOMIC DNA]</scope>
    <source>
        <strain evidence="1 2">TG57</strain>
    </source>
</reference>
<proteinExistence type="predicted"/>
<dbReference type="AlphaFoldDB" id="A0A223HZR2"/>
<sequence length="53" mass="5891">MLKSLIYKALRLISGYKVCNLTFLTVKKGIAYLQCLKLVKTCVLTASIKILTA</sequence>